<feature type="transmembrane region" description="Helical" evidence="5">
    <location>
        <begin position="90"/>
        <end position="113"/>
    </location>
</feature>
<evidence type="ECO:0000259" key="6">
    <source>
        <dbReference type="Pfam" id="PF13664"/>
    </source>
</evidence>
<dbReference type="GO" id="GO:0016020">
    <property type="term" value="C:membrane"/>
    <property type="evidence" value="ECO:0007669"/>
    <property type="project" value="UniProtKB-SubCell"/>
</dbReference>
<dbReference type="Pfam" id="PF13664">
    <property type="entry name" value="DUF4149"/>
    <property type="match status" value="1"/>
</dbReference>
<dbReference type="EMBL" id="ONZQ02000004">
    <property type="protein sequence ID" value="SPO00526.1"/>
    <property type="molecule type" value="Genomic_DNA"/>
</dbReference>
<evidence type="ECO:0000313" key="7">
    <source>
        <dbReference type="EMBL" id="SPO00526.1"/>
    </source>
</evidence>
<feature type="domain" description="TMEM205-like" evidence="6">
    <location>
        <begin position="16"/>
        <end position="122"/>
    </location>
</feature>
<evidence type="ECO:0000256" key="2">
    <source>
        <dbReference type="ARBA" id="ARBA00022692"/>
    </source>
</evidence>
<feature type="transmembrane region" description="Helical" evidence="5">
    <location>
        <begin position="14"/>
        <end position="39"/>
    </location>
</feature>
<dbReference type="InterPro" id="IPR025423">
    <property type="entry name" value="TMEM205-like"/>
</dbReference>
<evidence type="ECO:0000313" key="8">
    <source>
        <dbReference type="Proteomes" id="UP001187682"/>
    </source>
</evidence>
<accession>A0AAE8MVY1</accession>
<dbReference type="AlphaFoldDB" id="A0AAE8MVY1"/>
<keyword evidence="2 5" id="KW-0812">Transmembrane</keyword>
<gene>
    <name evidence="7" type="ORF">DNG_03274</name>
</gene>
<organism evidence="7 8">
    <name type="scientific">Cephalotrichum gorgonifer</name>
    <dbReference type="NCBI Taxonomy" id="2041049"/>
    <lineage>
        <taxon>Eukaryota</taxon>
        <taxon>Fungi</taxon>
        <taxon>Dikarya</taxon>
        <taxon>Ascomycota</taxon>
        <taxon>Pezizomycotina</taxon>
        <taxon>Sordariomycetes</taxon>
        <taxon>Hypocreomycetidae</taxon>
        <taxon>Microascales</taxon>
        <taxon>Microascaceae</taxon>
        <taxon>Cephalotrichum</taxon>
    </lineage>
</organism>
<keyword evidence="8" id="KW-1185">Reference proteome</keyword>
<evidence type="ECO:0000256" key="5">
    <source>
        <dbReference type="SAM" id="Phobius"/>
    </source>
</evidence>
<feature type="transmembrane region" description="Helical" evidence="5">
    <location>
        <begin position="152"/>
        <end position="172"/>
    </location>
</feature>
<dbReference type="PANTHER" id="PTHR23241:SF106">
    <property type="entry name" value="DUF4149 DOMAIN-CONTAINING PROTEIN"/>
    <property type="match status" value="1"/>
</dbReference>
<evidence type="ECO:0000256" key="4">
    <source>
        <dbReference type="ARBA" id="ARBA00023136"/>
    </source>
</evidence>
<evidence type="ECO:0000256" key="1">
    <source>
        <dbReference type="ARBA" id="ARBA00004370"/>
    </source>
</evidence>
<dbReference type="Proteomes" id="UP001187682">
    <property type="component" value="Unassembled WGS sequence"/>
</dbReference>
<keyword evidence="3 5" id="KW-1133">Transmembrane helix</keyword>
<feature type="transmembrane region" description="Helical" evidence="5">
    <location>
        <begin position="51"/>
        <end position="70"/>
    </location>
</feature>
<proteinExistence type="predicted"/>
<sequence>MAGQGVFSLAPYHIISYGTMLGTSFWHSFVGGIVMFRTLERPQFAAVQSKLFPIYFSLQTAVPAILAITHPGNSGALLNLDGILDPANRLTALVPIAAMFTSALVNLVAVLPATTEVMAKRRQQEKKDGKKSYDPAPHSQEMLALNKKFGKLHGISSLLNLTTFIATIAYGFHLGSRLH</sequence>
<dbReference type="InterPro" id="IPR053009">
    <property type="entry name" value="Xanthocillin_Biosynth-Assoc"/>
</dbReference>
<reference evidence="7" key="1">
    <citation type="submission" date="2018-03" db="EMBL/GenBank/DDBJ databases">
        <authorList>
            <person name="Guldener U."/>
        </authorList>
    </citation>
    <scope>NUCLEOTIDE SEQUENCE</scope>
</reference>
<comment type="caution">
    <text evidence="7">The sequence shown here is derived from an EMBL/GenBank/DDBJ whole genome shotgun (WGS) entry which is preliminary data.</text>
</comment>
<comment type="subcellular location">
    <subcellularLocation>
        <location evidence="1">Membrane</location>
    </subcellularLocation>
</comment>
<evidence type="ECO:0000256" key="3">
    <source>
        <dbReference type="ARBA" id="ARBA00022989"/>
    </source>
</evidence>
<keyword evidence="4 5" id="KW-0472">Membrane</keyword>
<protein>
    <recommendedName>
        <fullName evidence="6">TMEM205-like domain-containing protein</fullName>
    </recommendedName>
</protein>
<name>A0AAE8MVY1_9PEZI</name>
<dbReference type="PANTHER" id="PTHR23241">
    <property type="entry name" value="LATE EMBRYOGENESIS ABUNDANT PLANTS LEA-RELATED"/>
    <property type="match status" value="1"/>
</dbReference>